<dbReference type="EMBL" id="CP068046">
    <property type="protein sequence ID" value="QQR40009.1"/>
    <property type="molecule type" value="Genomic_DNA"/>
</dbReference>
<sequence length="371" mass="38923">MKCSLFNTALLGAISSIALIASPVLAQYQNKPFIDGTVQQSQARAFELAGLRLDIAEALQGETDDEFIEQIEGLEGDFARFGGTLATANAELAEELDAAFEAVVPTVQSGSDAKADIDEARTLLADAYATVIAPDVQATPAFKAAVLADLLLGEPGVAEGYEEAGEEPYAFSLGWAALARANVLWDEISADADTAPKADGDEMLAFIGTLYPSAEPPEQFTGNPEEAEAPAQRLVGIIETMVDADLYPGRDQASLATHLASLTGPACQAYAAGNDAVADETIYAVQGHYADHLGELTNLFDPELHERVQSLFGSMVQVEDDDEEAEGDEADVSADAQDDEAEDEAVEPGSAADSCTELTEALGQVRSVLGG</sequence>
<proteinExistence type="predicted"/>
<evidence type="ECO:0000256" key="1">
    <source>
        <dbReference type="SAM" id="MobiDB-lite"/>
    </source>
</evidence>
<keyword evidence="4" id="KW-1185">Reference proteome</keyword>
<reference evidence="3 4" key="1">
    <citation type="submission" date="2021-01" db="EMBL/GenBank/DDBJ databases">
        <title>Genome seq and assembly of Devosia sp. LEGU1.</title>
        <authorList>
            <person name="Chhetri G."/>
        </authorList>
    </citation>
    <scope>NUCLEOTIDE SEQUENCE [LARGE SCALE GENOMIC DNA]</scope>
    <source>
        <strain evidence="3 4">LEGU1</strain>
    </source>
</reference>
<evidence type="ECO:0000313" key="4">
    <source>
        <dbReference type="Proteomes" id="UP000595857"/>
    </source>
</evidence>
<gene>
    <name evidence="3" type="ORF">JI748_03045</name>
</gene>
<organism evidence="3 4">
    <name type="scientific">Devosia rhizoryzae</name>
    <dbReference type="NCBI Taxonomy" id="2774137"/>
    <lineage>
        <taxon>Bacteria</taxon>
        <taxon>Pseudomonadati</taxon>
        <taxon>Pseudomonadota</taxon>
        <taxon>Alphaproteobacteria</taxon>
        <taxon>Hyphomicrobiales</taxon>
        <taxon>Devosiaceae</taxon>
        <taxon>Devosia</taxon>
    </lineage>
</organism>
<accession>A0ABX7C6X4</accession>
<dbReference type="Proteomes" id="UP000595857">
    <property type="component" value="Chromosome"/>
</dbReference>
<dbReference type="RefSeq" id="WP_201634957.1">
    <property type="nucleotide sequence ID" value="NZ_CP068046.1"/>
</dbReference>
<feature type="region of interest" description="Disordered" evidence="1">
    <location>
        <begin position="319"/>
        <end position="354"/>
    </location>
</feature>
<name>A0ABX7C6X4_9HYPH</name>
<protein>
    <recommendedName>
        <fullName evidence="5">Imelysin-like domain-containing protein</fullName>
    </recommendedName>
</protein>
<evidence type="ECO:0008006" key="5">
    <source>
        <dbReference type="Google" id="ProtNLM"/>
    </source>
</evidence>
<feature type="chain" id="PRO_5047152235" description="Imelysin-like domain-containing protein" evidence="2">
    <location>
        <begin position="27"/>
        <end position="371"/>
    </location>
</feature>
<feature type="signal peptide" evidence="2">
    <location>
        <begin position="1"/>
        <end position="26"/>
    </location>
</feature>
<feature type="compositionally biased region" description="Acidic residues" evidence="1">
    <location>
        <begin position="319"/>
        <end position="346"/>
    </location>
</feature>
<evidence type="ECO:0000256" key="2">
    <source>
        <dbReference type="SAM" id="SignalP"/>
    </source>
</evidence>
<evidence type="ECO:0000313" key="3">
    <source>
        <dbReference type="EMBL" id="QQR40009.1"/>
    </source>
</evidence>
<keyword evidence="2" id="KW-0732">Signal</keyword>